<proteinExistence type="predicted"/>
<name>A0A550C1P6_9AGAR</name>
<dbReference type="OrthoDB" id="3365698at2759"/>
<evidence type="ECO:0000313" key="2">
    <source>
        <dbReference type="EMBL" id="TRM58668.1"/>
    </source>
</evidence>
<dbReference type="Proteomes" id="UP000320762">
    <property type="component" value="Unassembled WGS sequence"/>
</dbReference>
<dbReference type="SUPFAM" id="SSF52047">
    <property type="entry name" value="RNI-like"/>
    <property type="match status" value="1"/>
</dbReference>
<organism evidence="2 3">
    <name type="scientific">Schizophyllum amplum</name>
    <dbReference type="NCBI Taxonomy" id="97359"/>
    <lineage>
        <taxon>Eukaryota</taxon>
        <taxon>Fungi</taxon>
        <taxon>Dikarya</taxon>
        <taxon>Basidiomycota</taxon>
        <taxon>Agaricomycotina</taxon>
        <taxon>Agaricomycetes</taxon>
        <taxon>Agaricomycetidae</taxon>
        <taxon>Agaricales</taxon>
        <taxon>Schizophyllaceae</taxon>
        <taxon>Schizophyllum</taxon>
    </lineage>
</organism>
<evidence type="ECO:0000313" key="3">
    <source>
        <dbReference type="Proteomes" id="UP000320762"/>
    </source>
</evidence>
<protein>
    <recommendedName>
        <fullName evidence="4">F-box domain-containing protein</fullName>
    </recommendedName>
</protein>
<comment type="caution">
    <text evidence="2">The sequence shown here is derived from an EMBL/GenBank/DDBJ whole genome shotgun (WGS) entry which is preliminary data.</text>
</comment>
<sequence length="578" mass="65146">MTSPVQSHSAPVPPSSRIGAQSQDLVAQSEKIASIQLHRDGVLPSPADASEVKRLSSQLAFDLAWIEDEIVRLQQLRETVSTQLAINTSYVAPVRRLAPDILQEIFSFCAAQQRHEWNISWDERDEYEQKRGRWLHSDGHHRFSEIDEPQRPSGYNIGDKLGDPAYTRVCVAWRRASLDMPSLWNHILVDYPSMFTNMHLAAIHATSRFIVRSSQHPLYVRMAYGTNHYSGYDEEEPLARTQAFIRMYKTIHTMSSHRWTSLQLSGDTGLLRGLPDDTLEALETVDIYALTRSEDLELEEPNMDQPHAFLFNSPSVRHFTLDMCSLYSQHLEIPSSWQLSTLSLTVMNWAEVEDAVRQCARTVESLSVRALDMADVGDTTPINMPAIRHLCLDRFAFTILPIIISPNLHHLRIDSPFPGSIEDDLLRFVERSGGMQTSLCTLEIVQIVTEDALLQAIKACLRQLPAISTLRLARGQHRTAALTSFVDSDLLSILIVDDGSPPLVPGLKSLAVHVGHDERDHDDDEVKAKLKVAQALRVVLESRRTTRTLHDGQRVEALLTLETNLDGIEWPATDNNNV</sequence>
<dbReference type="EMBL" id="VDMD01000034">
    <property type="protein sequence ID" value="TRM58668.1"/>
    <property type="molecule type" value="Genomic_DNA"/>
</dbReference>
<dbReference type="STRING" id="97359.A0A550C1P6"/>
<keyword evidence="3" id="KW-1185">Reference proteome</keyword>
<accession>A0A550C1P6</accession>
<feature type="region of interest" description="Disordered" evidence="1">
    <location>
        <begin position="1"/>
        <end position="21"/>
    </location>
</feature>
<evidence type="ECO:0000256" key="1">
    <source>
        <dbReference type="SAM" id="MobiDB-lite"/>
    </source>
</evidence>
<reference evidence="2 3" key="1">
    <citation type="journal article" date="2019" name="New Phytol.">
        <title>Comparative genomics reveals unique wood-decay strategies and fruiting body development in the Schizophyllaceae.</title>
        <authorList>
            <person name="Almasi E."/>
            <person name="Sahu N."/>
            <person name="Krizsan K."/>
            <person name="Balint B."/>
            <person name="Kovacs G.M."/>
            <person name="Kiss B."/>
            <person name="Cseklye J."/>
            <person name="Drula E."/>
            <person name="Henrissat B."/>
            <person name="Nagy I."/>
            <person name="Chovatia M."/>
            <person name="Adam C."/>
            <person name="LaButti K."/>
            <person name="Lipzen A."/>
            <person name="Riley R."/>
            <person name="Grigoriev I.V."/>
            <person name="Nagy L.G."/>
        </authorList>
    </citation>
    <scope>NUCLEOTIDE SEQUENCE [LARGE SCALE GENOMIC DNA]</scope>
    <source>
        <strain evidence="2 3">NL-1724</strain>
    </source>
</reference>
<evidence type="ECO:0008006" key="4">
    <source>
        <dbReference type="Google" id="ProtNLM"/>
    </source>
</evidence>
<dbReference type="AlphaFoldDB" id="A0A550C1P6"/>
<gene>
    <name evidence="2" type="ORF">BD626DRAFT_182099</name>
</gene>